<gene>
    <name evidence="3 4" type="primary">smpB</name>
    <name evidence="4" type="ORF">EVA99_01005</name>
</gene>
<dbReference type="CDD" id="cd09294">
    <property type="entry name" value="SmpB"/>
    <property type="match status" value="1"/>
</dbReference>
<sequence length="151" mass="17400">MNSKTVASNKKARFDFFLEETFVAGLLLEGWEVKSLREGKLNIKEAYIKDIKGELFLVGARIDPAHYINQKELIEPGRFRKLLLNKREVEKILFAISAKGQTCVPVKLFWKGHLAKLEIALAKGKKNIDKKQTKKIADIERDQERALKNYK</sequence>
<dbReference type="Proteomes" id="UP000320146">
    <property type="component" value="Unassembled WGS sequence"/>
</dbReference>
<dbReference type="Gene3D" id="2.40.280.10">
    <property type="match status" value="1"/>
</dbReference>
<comment type="function">
    <text evidence="3">Required for rescue of stalled ribosomes mediated by trans-translation. Binds to transfer-messenger RNA (tmRNA), required for stable association of tmRNA with ribosomes. tmRNA and SmpB together mimic tRNA shape, replacing the anticodon stem-loop with SmpB. tmRNA is encoded by the ssrA gene; the 2 termini fold to resemble tRNA(Ala) and it encodes a 'tag peptide', a short internal open reading frame. During trans-translation Ala-aminoacylated tmRNA acts like a tRNA, entering the A-site of stalled ribosomes, displacing the stalled mRNA. The ribosome then switches to translate the ORF on the tmRNA; the nascent peptide is terminated with the 'tag peptide' encoded by the tmRNA and targeted for degradation. The ribosome is freed to recommence translation, which seems to be the essential function of trans-translation.</text>
</comment>
<dbReference type="InterPro" id="IPR023620">
    <property type="entry name" value="SmpB"/>
</dbReference>
<dbReference type="InterPro" id="IPR020081">
    <property type="entry name" value="SsrA-bd_prot_CS"/>
</dbReference>
<proteinExistence type="inferred from homology"/>
<comment type="caution">
    <text evidence="4">The sequence shown here is derived from an EMBL/GenBank/DDBJ whole genome shotgun (WGS) entry which is preliminary data.</text>
</comment>
<evidence type="ECO:0000313" key="5">
    <source>
        <dbReference type="Proteomes" id="UP000320146"/>
    </source>
</evidence>
<evidence type="ECO:0000256" key="1">
    <source>
        <dbReference type="ARBA" id="ARBA00022490"/>
    </source>
</evidence>
<dbReference type="PROSITE" id="PS01317">
    <property type="entry name" value="SSRP"/>
    <property type="match status" value="1"/>
</dbReference>
<name>A0A520MU12_9GAMM</name>
<dbReference type="NCBIfam" id="TIGR00086">
    <property type="entry name" value="smpB"/>
    <property type="match status" value="1"/>
</dbReference>
<dbReference type="GO" id="GO:0070929">
    <property type="term" value="P:trans-translation"/>
    <property type="evidence" value="ECO:0007669"/>
    <property type="project" value="UniProtKB-UniRule"/>
</dbReference>
<dbReference type="SUPFAM" id="SSF74982">
    <property type="entry name" value="Small protein B (SmpB)"/>
    <property type="match status" value="1"/>
</dbReference>
<keyword evidence="2 3" id="KW-0694">RNA-binding</keyword>
<dbReference type="GO" id="GO:0070930">
    <property type="term" value="P:trans-translation-dependent protein tagging"/>
    <property type="evidence" value="ECO:0007669"/>
    <property type="project" value="TreeGrafter"/>
</dbReference>
<accession>A0A520MU12</accession>
<dbReference type="InterPro" id="IPR000037">
    <property type="entry name" value="SsrA-bd_prot"/>
</dbReference>
<dbReference type="GO" id="GO:0005829">
    <property type="term" value="C:cytosol"/>
    <property type="evidence" value="ECO:0007669"/>
    <property type="project" value="TreeGrafter"/>
</dbReference>
<dbReference type="GO" id="GO:0003723">
    <property type="term" value="F:RNA binding"/>
    <property type="evidence" value="ECO:0007669"/>
    <property type="project" value="UniProtKB-UniRule"/>
</dbReference>
<organism evidence="4 5">
    <name type="scientific">SAR86 cluster bacterium</name>
    <dbReference type="NCBI Taxonomy" id="2030880"/>
    <lineage>
        <taxon>Bacteria</taxon>
        <taxon>Pseudomonadati</taxon>
        <taxon>Pseudomonadota</taxon>
        <taxon>Gammaproteobacteria</taxon>
        <taxon>SAR86 cluster</taxon>
    </lineage>
</organism>
<keyword evidence="1 3" id="KW-0963">Cytoplasm</keyword>
<comment type="similarity">
    <text evidence="3">Belongs to the SmpB family.</text>
</comment>
<evidence type="ECO:0000256" key="3">
    <source>
        <dbReference type="HAMAP-Rule" id="MF_00023"/>
    </source>
</evidence>
<reference evidence="4 5" key="1">
    <citation type="submission" date="2019-02" db="EMBL/GenBank/DDBJ databases">
        <title>Prokaryotic population dynamics and viral predation in marine succession experiment using metagenomics: the confinement effect.</title>
        <authorList>
            <person name="Haro-Moreno J.M."/>
            <person name="Rodriguez-Valera F."/>
            <person name="Lopez-Perez M."/>
        </authorList>
    </citation>
    <scope>NUCLEOTIDE SEQUENCE [LARGE SCALE GENOMIC DNA]</scope>
    <source>
        <strain evidence="4">MED-G166</strain>
    </source>
</reference>
<dbReference type="PANTHER" id="PTHR30308:SF2">
    <property type="entry name" value="SSRA-BINDING PROTEIN"/>
    <property type="match status" value="1"/>
</dbReference>
<comment type="subcellular location">
    <subcellularLocation>
        <location evidence="3">Cytoplasm</location>
    </subcellularLocation>
    <text evidence="3">The tmRNA-SmpB complex associates with stalled 70S ribosomes.</text>
</comment>
<dbReference type="Pfam" id="PF01668">
    <property type="entry name" value="SmpB"/>
    <property type="match status" value="1"/>
</dbReference>
<dbReference type="AlphaFoldDB" id="A0A520MU12"/>
<dbReference type="EMBL" id="SHBL01000004">
    <property type="protein sequence ID" value="RZO24697.1"/>
    <property type="molecule type" value="Genomic_DNA"/>
</dbReference>
<evidence type="ECO:0000256" key="2">
    <source>
        <dbReference type="ARBA" id="ARBA00022884"/>
    </source>
</evidence>
<evidence type="ECO:0000313" key="4">
    <source>
        <dbReference type="EMBL" id="RZO24697.1"/>
    </source>
</evidence>
<dbReference type="PANTHER" id="PTHR30308">
    <property type="entry name" value="TMRNA-BINDING COMPONENT OF TRANS-TRANSLATION TAGGING COMPLEX"/>
    <property type="match status" value="1"/>
</dbReference>
<protein>
    <recommendedName>
        <fullName evidence="3">SsrA-binding protein</fullName>
    </recommendedName>
    <alternativeName>
        <fullName evidence="3">Small protein B</fullName>
    </alternativeName>
</protein>
<dbReference type="HAMAP" id="MF_00023">
    <property type="entry name" value="SmpB"/>
    <property type="match status" value="1"/>
</dbReference>
<dbReference type="NCBIfam" id="NF003843">
    <property type="entry name" value="PRK05422.1"/>
    <property type="match status" value="1"/>
</dbReference>